<reference evidence="2" key="1">
    <citation type="journal article" date="2011" name="Nat. Genet.">
        <title>The Arabidopsis lyrata genome sequence and the basis of rapid genome size change.</title>
        <authorList>
            <person name="Hu T.T."/>
            <person name="Pattyn P."/>
            <person name="Bakker E.G."/>
            <person name="Cao J."/>
            <person name="Cheng J.-F."/>
            <person name="Clark R.M."/>
            <person name="Fahlgren N."/>
            <person name="Fawcett J.A."/>
            <person name="Grimwood J."/>
            <person name="Gundlach H."/>
            <person name="Haberer G."/>
            <person name="Hollister J.D."/>
            <person name="Ossowski S."/>
            <person name="Ottilar R.P."/>
            <person name="Salamov A.A."/>
            <person name="Schneeberger K."/>
            <person name="Spannagl M."/>
            <person name="Wang X."/>
            <person name="Yang L."/>
            <person name="Nasrallah M.E."/>
            <person name="Bergelson J."/>
            <person name="Carrington J.C."/>
            <person name="Gaut B.S."/>
            <person name="Schmutz J."/>
            <person name="Mayer K.F.X."/>
            <person name="Van de Peer Y."/>
            <person name="Grigoriev I.V."/>
            <person name="Nordborg M."/>
            <person name="Weigel D."/>
            <person name="Guo Y.-L."/>
        </authorList>
    </citation>
    <scope>NUCLEOTIDE SEQUENCE [LARGE SCALE GENOMIC DNA]</scope>
    <source>
        <strain evidence="2">cv. MN47</strain>
    </source>
</reference>
<proteinExistence type="predicted"/>
<evidence type="ECO:0000313" key="2">
    <source>
        <dbReference type="Proteomes" id="UP000008694"/>
    </source>
</evidence>
<evidence type="ECO:0000313" key="1">
    <source>
        <dbReference type="EMBL" id="EFH46873.1"/>
    </source>
</evidence>
<name>D7MIR3_ARALL</name>
<dbReference type="EMBL" id="GL348719">
    <property type="protein sequence ID" value="EFH46873.1"/>
    <property type="molecule type" value="Genomic_DNA"/>
</dbReference>
<dbReference type="STRING" id="81972.D7MIR3"/>
<dbReference type="AlphaFoldDB" id="D7MIR3"/>
<dbReference type="Proteomes" id="UP000008694">
    <property type="component" value="Unassembled WGS sequence"/>
</dbReference>
<sequence length="53" mass="5886">MYGSKFDIRFPALACSILSVDAMDISGELLCDVKHDIIKRRLDSNGNTLRGKT</sequence>
<dbReference type="Gramene" id="scaffold_703761.1">
    <property type="protein sequence ID" value="scaffold_703761.1"/>
    <property type="gene ID" value="scaffold_703761.1"/>
</dbReference>
<keyword evidence="2" id="KW-1185">Reference proteome</keyword>
<accession>D7MIR3</accession>
<protein>
    <recommendedName>
        <fullName evidence="3">Endoplasmic reticulum vesicle transporter N-terminal domain-containing protein</fullName>
    </recommendedName>
</protein>
<gene>
    <name evidence="1" type="ORF">ARALYDRAFT_916019</name>
</gene>
<organism evidence="2">
    <name type="scientific">Arabidopsis lyrata subsp. lyrata</name>
    <name type="common">Lyre-leaved rock-cress</name>
    <dbReference type="NCBI Taxonomy" id="81972"/>
    <lineage>
        <taxon>Eukaryota</taxon>
        <taxon>Viridiplantae</taxon>
        <taxon>Streptophyta</taxon>
        <taxon>Embryophyta</taxon>
        <taxon>Tracheophyta</taxon>
        <taxon>Spermatophyta</taxon>
        <taxon>Magnoliopsida</taxon>
        <taxon>eudicotyledons</taxon>
        <taxon>Gunneridae</taxon>
        <taxon>Pentapetalae</taxon>
        <taxon>rosids</taxon>
        <taxon>malvids</taxon>
        <taxon>Brassicales</taxon>
        <taxon>Brassicaceae</taxon>
        <taxon>Camelineae</taxon>
        <taxon>Arabidopsis</taxon>
    </lineage>
</organism>
<dbReference type="eggNOG" id="KOG2667">
    <property type="taxonomic scope" value="Eukaryota"/>
</dbReference>
<dbReference type="HOGENOM" id="CLU_3071439_0_0_1"/>
<evidence type="ECO:0008006" key="3">
    <source>
        <dbReference type="Google" id="ProtNLM"/>
    </source>
</evidence>